<dbReference type="PANTHER" id="PTHR12151:SF25">
    <property type="entry name" value="LINALOOL DEHYDRATASE_ISOMERASE DOMAIN-CONTAINING PROTEIN"/>
    <property type="match status" value="1"/>
</dbReference>
<feature type="domain" description="Thioredoxin" evidence="6">
    <location>
        <begin position="26"/>
        <end position="198"/>
    </location>
</feature>
<dbReference type="PROSITE" id="PS51352">
    <property type="entry name" value="THIOREDOXIN_2"/>
    <property type="match status" value="1"/>
</dbReference>
<reference evidence="7" key="1">
    <citation type="submission" date="2020-11" db="EMBL/GenBank/DDBJ databases">
        <title>Multidrug resistant novel bacterium Savagea serpentis sp. nov., isolated from the scats of a vine snake (Ahaetulla nasuta).</title>
        <authorList>
            <person name="Venkata Ramana V."/>
            <person name="Vikas Patil S."/>
            <person name="Yogita Lugani V."/>
        </authorList>
    </citation>
    <scope>NUCLEOTIDE SEQUENCE</scope>
    <source>
        <strain evidence="7">SN6</strain>
    </source>
</reference>
<dbReference type="AlphaFoldDB" id="A0A8J7G1Q1"/>
<dbReference type="EMBL" id="JADKPV010000001">
    <property type="protein sequence ID" value="MBF4500545.1"/>
    <property type="molecule type" value="Genomic_DNA"/>
</dbReference>
<comment type="caution">
    <text evidence="7">The sequence shown here is derived from an EMBL/GenBank/DDBJ whole genome shotgun (WGS) entry which is preliminary data.</text>
</comment>
<dbReference type="CDD" id="cd02968">
    <property type="entry name" value="SCO"/>
    <property type="match status" value="1"/>
</dbReference>
<dbReference type="PROSITE" id="PS51257">
    <property type="entry name" value="PROKAR_LIPOPROTEIN"/>
    <property type="match status" value="1"/>
</dbReference>
<evidence type="ECO:0000256" key="2">
    <source>
        <dbReference type="ARBA" id="ARBA00023008"/>
    </source>
</evidence>
<dbReference type="InterPro" id="IPR003782">
    <property type="entry name" value="SCO1/SenC"/>
</dbReference>
<name>A0A8J7G1Q1_9BACL</name>
<feature type="disulfide bond" description="Redox-active" evidence="4">
    <location>
        <begin position="64"/>
        <end position="68"/>
    </location>
</feature>
<evidence type="ECO:0000256" key="4">
    <source>
        <dbReference type="PIRSR" id="PIRSR603782-2"/>
    </source>
</evidence>
<sequence length="199" mass="22658">MRKRLLVVIAFVSVVLAACAPGAFKPDHKYKIEDFTFDSHRGEKVSLDDLKGDVWLAQFVFTNCTTVCLPMMANMTELQDMMEKEGLEDYHIVSFSVDPAVDTPERLAEYLEGYHPVDESKWEMLTGYSQEFIEKFAVDSFRQIVIDDPESDQVIHGTAFILVDQNGVAVKTYGGVQFDGTREEHFSQIIEDMKKLQQS</sequence>
<comment type="similarity">
    <text evidence="1">Belongs to the SCO1/2 family.</text>
</comment>
<evidence type="ECO:0000256" key="5">
    <source>
        <dbReference type="SAM" id="SignalP"/>
    </source>
</evidence>
<evidence type="ECO:0000313" key="8">
    <source>
        <dbReference type="Proteomes" id="UP000622653"/>
    </source>
</evidence>
<feature type="binding site" evidence="3">
    <location>
        <position position="68"/>
    </location>
    <ligand>
        <name>Cu cation</name>
        <dbReference type="ChEBI" id="CHEBI:23378"/>
    </ligand>
</feature>
<dbReference type="Proteomes" id="UP000622653">
    <property type="component" value="Unassembled WGS sequence"/>
</dbReference>
<keyword evidence="2 3" id="KW-0186">Copper</keyword>
<dbReference type="GO" id="GO:0046872">
    <property type="term" value="F:metal ion binding"/>
    <property type="evidence" value="ECO:0007669"/>
    <property type="project" value="UniProtKB-KW"/>
</dbReference>
<dbReference type="InterPro" id="IPR013766">
    <property type="entry name" value="Thioredoxin_domain"/>
</dbReference>
<dbReference type="Pfam" id="PF02630">
    <property type="entry name" value="SCO1-SenC"/>
    <property type="match status" value="1"/>
</dbReference>
<dbReference type="PANTHER" id="PTHR12151">
    <property type="entry name" value="ELECTRON TRANSPORT PROTIN SCO1/SENC FAMILY MEMBER"/>
    <property type="match status" value="1"/>
</dbReference>
<dbReference type="RefSeq" id="WP_194561980.1">
    <property type="nucleotide sequence ID" value="NZ_JADKPV010000001.1"/>
</dbReference>
<evidence type="ECO:0000256" key="1">
    <source>
        <dbReference type="ARBA" id="ARBA00010996"/>
    </source>
</evidence>
<evidence type="ECO:0000313" key="7">
    <source>
        <dbReference type="EMBL" id="MBF4500545.1"/>
    </source>
</evidence>
<keyword evidence="3" id="KW-0479">Metal-binding</keyword>
<gene>
    <name evidence="7" type="ORF">IRY55_04140</name>
</gene>
<accession>A0A8J7G1Q1</accession>
<dbReference type="Gene3D" id="3.40.30.10">
    <property type="entry name" value="Glutaredoxin"/>
    <property type="match status" value="1"/>
</dbReference>
<keyword evidence="5" id="KW-0732">Signal</keyword>
<feature type="chain" id="PRO_5039258278" evidence="5">
    <location>
        <begin position="21"/>
        <end position="199"/>
    </location>
</feature>
<feature type="binding site" evidence="3">
    <location>
        <position position="156"/>
    </location>
    <ligand>
        <name>Cu cation</name>
        <dbReference type="ChEBI" id="CHEBI:23378"/>
    </ligand>
</feature>
<keyword evidence="4" id="KW-1015">Disulfide bond</keyword>
<evidence type="ECO:0000256" key="3">
    <source>
        <dbReference type="PIRSR" id="PIRSR603782-1"/>
    </source>
</evidence>
<proteinExistence type="inferred from homology"/>
<dbReference type="SUPFAM" id="SSF52833">
    <property type="entry name" value="Thioredoxin-like"/>
    <property type="match status" value="1"/>
</dbReference>
<organism evidence="7 8">
    <name type="scientific">Savagea serpentis</name>
    <dbReference type="NCBI Taxonomy" id="2785297"/>
    <lineage>
        <taxon>Bacteria</taxon>
        <taxon>Bacillati</taxon>
        <taxon>Bacillota</taxon>
        <taxon>Bacilli</taxon>
        <taxon>Bacillales</taxon>
        <taxon>Caryophanaceae</taxon>
        <taxon>Savagea</taxon>
    </lineage>
</organism>
<keyword evidence="8" id="KW-1185">Reference proteome</keyword>
<feature type="binding site" evidence="3">
    <location>
        <position position="64"/>
    </location>
    <ligand>
        <name>Cu cation</name>
        <dbReference type="ChEBI" id="CHEBI:23378"/>
    </ligand>
</feature>
<feature type="signal peptide" evidence="5">
    <location>
        <begin position="1"/>
        <end position="20"/>
    </location>
</feature>
<protein>
    <submittedName>
        <fullName evidence="7">SCO family protein</fullName>
    </submittedName>
</protein>
<evidence type="ECO:0000259" key="6">
    <source>
        <dbReference type="PROSITE" id="PS51352"/>
    </source>
</evidence>
<dbReference type="InterPro" id="IPR036249">
    <property type="entry name" value="Thioredoxin-like_sf"/>
</dbReference>